<name>A0A2S6GAT1_9GAMM</name>
<comment type="caution">
    <text evidence="2">The sequence shown here is derived from an EMBL/GenBank/DDBJ whole genome shotgun (WGS) entry which is preliminary data.</text>
</comment>
<dbReference type="Proteomes" id="UP000239446">
    <property type="component" value="Unassembled WGS sequence"/>
</dbReference>
<evidence type="ECO:0008006" key="5">
    <source>
        <dbReference type="Google" id="ProtNLM"/>
    </source>
</evidence>
<dbReference type="AlphaFoldDB" id="A0A2S6GAT1"/>
<dbReference type="Proteomes" id="UP000239648">
    <property type="component" value="Unassembled WGS sequence"/>
</dbReference>
<keyword evidence="4" id="KW-1185">Reference proteome</keyword>
<accession>A0A2S6GAT1</accession>
<evidence type="ECO:0000313" key="4">
    <source>
        <dbReference type="Proteomes" id="UP000239648"/>
    </source>
</evidence>
<organism evidence="2 3">
    <name type="scientific">Marinobacter persicus</name>
    <dbReference type="NCBI Taxonomy" id="930118"/>
    <lineage>
        <taxon>Bacteria</taxon>
        <taxon>Pseudomonadati</taxon>
        <taxon>Pseudomonadota</taxon>
        <taxon>Gammaproteobacteria</taxon>
        <taxon>Pseudomonadales</taxon>
        <taxon>Marinobacteraceae</taxon>
        <taxon>Marinobacter</taxon>
    </lineage>
</organism>
<sequence>MEIKTFADLIEWTRQMHEHHARCLKESAALNSNDRISALLEYLGSHEDLLAREVAEYQSQADSKAMQTRLYDYGVHKPVEKNRTCDLHYNNKSFDEISREIFAFHDRVIALYDSLAGKAEIPEAKELAENLKELEEHESMRMAGSIGRMQDL</sequence>
<reference evidence="2 3" key="2">
    <citation type="submission" date="2018-02" db="EMBL/GenBank/DDBJ databases">
        <title>Subsurface microbial communities from deep shales in Ohio and West Virginia, USA.</title>
        <authorList>
            <person name="Wrighton K."/>
        </authorList>
    </citation>
    <scope>NUCLEOTIDE SEQUENCE [LARGE SCALE GENOMIC DNA]</scope>
    <source>
        <strain evidence="2 3">UTICA-S1B9</strain>
    </source>
</reference>
<dbReference type="OrthoDB" id="278693at2"/>
<evidence type="ECO:0000313" key="1">
    <source>
        <dbReference type="EMBL" id="PPK53682.1"/>
    </source>
</evidence>
<evidence type="ECO:0000313" key="2">
    <source>
        <dbReference type="EMBL" id="PPK56496.1"/>
    </source>
</evidence>
<dbReference type="RefSeq" id="WP_104414755.1">
    <property type="nucleotide sequence ID" value="NZ_PTIT01000001.1"/>
</dbReference>
<evidence type="ECO:0000313" key="3">
    <source>
        <dbReference type="Proteomes" id="UP000239446"/>
    </source>
</evidence>
<protein>
    <recommendedName>
        <fullName evidence="5">ATPase</fullName>
    </recommendedName>
</protein>
<reference evidence="1 4" key="1">
    <citation type="submission" date="2018-02" db="EMBL/GenBank/DDBJ databases">
        <title>Deep subsurface shale carbon reservoir microbial communities from Ohio and West Virginia, USA.</title>
        <authorList>
            <person name="Wrighton K."/>
        </authorList>
    </citation>
    <scope>NUCLEOTIDE SEQUENCE [LARGE SCALE GENOMIC DNA]</scope>
    <source>
        <strain evidence="1 4">UTICA-S1B6</strain>
    </source>
</reference>
<dbReference type="EMBL" id="PTIU01000001">
    <property type="protein sequence ID" value="PPK56496.1"/>
    <property type="molecule type" value="Genomic_DNA"/>
</dbReference>
<dbReference type="EMBL" id="PTIT01000001">
    <property type="protein sequence ID" value="PPK53682.1"/>
    <property type="molecule type" value="Genomic_DNA"/>
</dbReference>
<gene>
    <name evidence="2" type="ORF">B0H24_1001196</name>
    <name evidence="1" type="ORF">BY455_101196</name>
</gene>
<proteinExistence type="predicted"/>